<dbReference type="EMBL" id="BTRK01000001">
    <property type="protein sequence ID" value="GMR32885.1"/>
    <property type="molecule type" value="Genomic_DNA"/>
</dbReference>
<keyword evidence="2" id="KW-1185">Reference proteome</keyword>
<sequence>EALSESTVVHVVDAADARVTECEHVHDVEIECHGCVLAEKSPLLVYGFRMLLSEREYESSIRCYRIPKDVQSFVVSEEHRI</sequence>
<gene>
    <name evidence="1" type="ORF">PMAYCL1PPCAC_03080</name>
</gene>
<dbReference type="AlphaFoldDB" id="A0AAN5C6V4"/>
<feature type="non-terminal residue" evidence="1">
    <location>
        <position position="81"/>
    </location>
</feature>
<dbReference type="Proteomes" id="UP001328107">
    <property type="component" value="Unassembled WGS sequence"/>
</dbReference>
<proteinExistence type="predicted"/>
<evidence type="ECO:0000313" key="1">
    <source>
        <dbReference type="EMBL" id="GMR32885.1"/>
    </source>
</evidence>
<evidence type="ECO:0000313" key="2">
    <source>
        <dbReference type="Proteomes" id="UP001328107"/>
    </source>
</evidence>
<feature type="non-terminal residue" evidence="1">
    <location>
        <position position="1"/>
    </location>
</feature>
<protein>
    <submittedName>
        <fullName evidence="1">Uncharacterized protein</fullName>
    </submittedName>
</protein>
<reference evidence="2" key="1">
    <citation type="submission" date="2022-10" db="EMBL/GenBank/DDBJ databases">
        <title>Genome assembly of Pristionchus species.</title>
        <authorList>
            <person name="Yoshida K."/>
            <person name="Sommer R.J."/>
        </authorList>
    </citation>
    <scope>NUCLEOTIDE SEQUENCE [LARGE SCALE GENOMIC DNA]</scope>
    <source>
        <strain evidence="2">RS5460</strain>
    </source>
</reference>
<comment type="caution">
    <text evidence="1">The sequence shown here is derived from an EMBL/GenBank/DDBJ whole genome shotgun (WGS) entry which is preliminary data.</text>
</comment>
<name>A0AAN5C6V4_9BILA</name>
<accession>A0AAN5C6V4</accession>
<organism evidence="1 2">
    <name type="scientific">Pristionchus mayeri</name>
    <dbReference type="NCBI Taxonomy" id="1317129"/>
    <lineage>
        <taxon>Eukaryota</taxon>
        <taxon>Metazoa</taxon>
        <taxon>Ecdysozoa</taxon>
        <taxon>Nematoda</taxon>
        <taxon>Chromadorea</taxon>
        <taxon>Rhabditida</taxon>
        <taxon>Rhabditina</taxon>
        <taxon>Diplogasteromorpha</taxon>
        <taxon>Diplogasteroidea</taxon>
        <taxon>Neodiplogasteridae</taxon>
        <taxon>Pristionchus</taxon>
    </lineage>
</organism>